<dbReference type="Pfam" id="PF16979">
    <property type="entry name" value="SIN1_PH"/>
    <property type="match status" value="1"/>
</dbReference>
<proteinExistence type="inferred from homology"/>
<dbReference type="GO" id="GO:0005546">
    <property type="term" value="F:phosphatidylinositol-4,5-bisphosphate binding"/>
    <property type="evidence" value="ECO:0007669"/>
    <property type="project" value="TreeGrafter"/>
</dbReference>
<dbReference type="Pfam" id="PF16978">
    <property type="entry name" value="CRIM"/>
    <property type="match status" value="1"/>
</dbReference>
<dbReference type="Proteomes" id="UP000092993">
    <property type="component" value="Unassembled WGS sequence"/>
</dbReference>
<feature type="region of interest" description="Disordered" evidence="2">
    <location>
        <begin position="207"/>
        <end position="241"/>
    </location>
</feature>
<feature type="compositionally biased region" description="Low complexity" evidence="2">
    <location>
        <begin position="226"/>
        <end position="236"/>
    </location>
</feature>
<dbReference type="EMBL" id="LUGG01000002">
    <property type="protein sequence ID" value="OBZ77958.1"/>
    <property type="molecule type" value="Genomic_DNA"/>
</dbReference>
<keyword evidence="5" id="KW-0418">Kinase</keyword>
<evidence type="ECO:0000313" key="6">
    <source>
        <dbReference type="Proteomes" id="UP000092993"/>
    </source>
</evidence>
<dbReference type="GO" id="GO:0005886">
    <property type="term" value="C:plasma membrane"/>
    <property type="evidence" value="ECO:0007669"/>
    <property type="project" value="TreeGrafter"/>
</dbReference>
<evidence type="ECO:0000256" key="2">
    <source>
        <dbReference type="SAM" id="MobiDB-lite"/>
    </source>
</evidence>
<accession>A0A1C7MMA2</accession>
<evidence type="ECO:0000259" key="4">
    <source>
        <dbReference type="Pfam" id="PF16979"/>
    </source>
</evidence>
<feature type="compositionally biased region" description="Basic and acidic residues" evidence="2">
    <location>
        <begin position="330"/>
        <end position="346"/>
    </location>
</feature>
<keyword evidence="5" id="KW-0808">Transferase</keyword>
<dbReference type="AlphaFoldDB" id="A0A1C7MMA2"/>
<name>A0A1C7MMA2_GRIFR</name>
<evidence type="ECO:0000259" key="3">
    <source>
        <dbReference type="Pfam" id="PF16978"/>
    </source>
</evidence>
<comment type="similarity">
    <text evidence="1">Belongs to the SIN1 family.</text>
</comment>
<sequence length="871" mass="93899">MSLISDPDFLIHSLRLNYLRNVDDPYGPRLISLDPSYHSNPYIVASGLADTERWPELAMPTSPTPSDDESGPAIRRRHSGFPGATSLKYTTTILGPSRSGALGLRVSGKRASVPRNSFRLSIRTDKRAPQAEQATEGASAVSEPASPVKSGSLKSPVKDVTQSQGNGTAAFLPEDGSSREISPEFVPKFKGAAEMEARRRLRMLARRTPSSAGAKPVTPAVNLNPELSSSSGSIESDGTEEDVIPDEDLEEFDLVADADDSLEMDGDEFDPEFAASRGLGMHSDSASDGISILSATNSAASTSNSFSFVGASSVLPSTSARVGRLSPVSEGRHSEEKSADAIPDHAEDAKSVEPMFEMVMPVPAHKDDSSAKAFAQTSQAPVPAPPPATPNSMFARRPVPPVQPKKSALTAMLAATSSASSSNPFAELYSAISGRAESESVSVRVYFPHAREPVGRALDLKVKKDATVEEVLGFALWSYWEAGWLPKLDEGLDGEEDPKWATKCSAAGWIFRIAEEDGEVDEDFPPPDRTGKMSKFNFDAYAVLEATQSQVQQNKTLESKIQRRLSRVVLKKKQSTGLLNATGGTGGLALPADAPLGTSAGLGSLGSSVGMFPSSLGPSSSHGPPMFLRIRIADTADAGHVSTTIQASGGMYMAEVLDAVCQKRKLSDPKDYALVVDTGTMKMNIPLDRTVRSLQGKRDLILIKRNMLREYGVEVRDRKGGNTDPNASIFNADSTAPEQPFSQLFDFMNAYRKYTVYRKMPMLVTRTARMLAIDGGYIHIIPLMNKAKHVFDSGKTSSYHLKSVVVCQQSSKNSSTFKLVVHSDADRNKRYEFEAENPKLASEIVQTIRGLKAAMERGGTSKQSRRSRHVG</sequence>
<feature type="region of interest" description="Disordered" evidence="2">
    <location>
        <begin position="324"/>
        <end position="346"/>
    </location>
</feature>
<dbReference type="InterPro" id="IPR031567">
    <property type="entry name" value="CRIM_dom"/>
</dbReference>
<dbReference type="InterPro" id="IPR011993">
    <property type="entry name" value="PH-like_dom_sf"/>
</dbReference>
<organism evidence="5 6">
    <name type="scientific">Grifola frondosa</name>
    <name type="common">Maitake</name>
    <name type="synonym">Polyporus frondosus</name>
    <dbReference type="NCBI Taxonomy" id="5627"/>
    <lineage>
        <taxon>Eukaryota</taxon>
        <taxon>Fungi</taxon>
        <taxon>Dikarya</taxon>
        <taxon>Basidiomycota</taxon>
        <taxon>Agaricomycotina</taxon>
        <taxon>Agaricomycetes</taxon>
        <taxon>Polyporales</taxon>
        <taxon>Grifolaceae</taxon>
        <taxon>Grifola</taxon>
    </lineage>
</organism>
<comment type="caution">
    <text evidence="5">The sequence shown here is derived from an EMBL/GenBank/DDBJ whole genome shotgun (WGS) entry which is preliminary data.</text>
</comment>
<dbReference type="PANTHER" id="PTHR13335">
    <property type="entry name" value="TARGET OF RAPAMYCIN COMPLEX 2 SUBUNIT MAPKAP1"/>
    <property type="match status" value="1"/>
</dbReference>
<feature type="region of interest" description="Disordered" evidence="2">
    <location>
        <begin position="121"/>
        <end position="182"/>
    </location>
</feature>
<dbReference type="GO" id="GO:0016301">
    <property type="term" value="F:kinase activity"/>
    <property type="evidence" value="ECO:0007669"/>
    <property type="project" value="UniProtKB-KW"/>
</dbReference>
<dbReference type="OrthoDB" id="241990at2759"/>
<keyword evidence="6" id="KW-1185">Reference proteome</keyword>
<evidence type="ECO:0000313" key="5">
    <source>
        <dbReference type="EMBL" id="OBZ77958.1"/>
    </source>
</evidence>
<protein>
    <submittedName>
        <fullName evidence="5">Stress-activated map kinase-interacting protein 1</fullName>
    </submittedName>
</protein>
<evidence type="ECO:0000256" key="1">
    <source>
        <dbReference type="ARBA" id="ARBA00009407"/>
    </source>
</evidence>
<dbReference type="InterPro" id="IPR008828">
    <property type="entry name" value="Sin1/Avo1"/>
</dbReference>
<feature type="domain" description="SIN1-type PH" evidence="4">
    <location>
        <begin position="750"/>
        <end position="851"/>
    </location>
</feature>
<gene>
    <name evidence="5" type="primary">sin1</name>
    <name evidence="5" type="ORF">A0H81_02074</name>
</gene>
<dbReference type="OMA" id="PFQKFAH"/>
<reference evidence="5 6" key="1">
    <citation type="submission" date="2016-03" db="EMBL/GenBank/DDBJ databases">
        <title>Whole genome sequencing of Grifola frondosa 9006-11.</title>
        <authorList>
            <person name="Min B."/>
            <person name="Park H."/>
            <person name="Kim J.-G."/>
            <person name="Cho H."/>
            <person name="Oh Y.-L."/>
            <person name="Kong W.-S."/>
            <person name="Choi I.-G."/>
        </authorList>
    </citation>
    <scope>NUCLEOTIDE SEQUENCE [LARGE SCALE GENOMIC DNA]</scope>
    <source>
        <strain evidence="5 6">9006-11</strain>
    </source>
</reference>
<dbReference type="PANTHER" id="PTHR13335:SF1">
    <property type="entry name" value="TARGET OF RAPAMYCIN COMPLEX 2 SUBUNIT MAPKAP1"/>
    <property type="match status" value="1"/>
</dbReference>
<dbReference type="InterPro" id="IPR031313">
    <property type="entry name" value="Sin1_PH_dom"/>
</dbReference>
<dbReference type="GO" id="GO:0031932">
    <property type="term" value="C:TORC2 complex"/>
    <property type="evidence" value="ECO:0007669"/>
    <property type="project" value="InterPro"/>
</dbReference>
<dbReference type="GO" id="GO:0005737">
    <property type="term" value="C:cytoplasm"/>
    <property type="evidence" value="ECO:0007669"/>
    <property type="project" value="TreeGrafter"/>
</dbReference>
<dbReference type="Gene3D" id="2.30.29.30">
    <property type="entry name" value="Pleckstrin-homology domain (PH domain)/Phosphotyrosine-binding domain (PTB)"/>
    <property type="match status" value="1"/>
</dbReference>
<dbReference type="GO" id="GO:0038203">
    <property type="term" value="P:TORC2 signaling"/>
    <property type="evidence" value="ECO:0007669"/>
    <property type="project" value="TreeGrafter"/>
</dbReference>
<feature type="domain" description="CRIM" evidence="3">
    <location>
        <begin position="406"/>
        <end position="555"/>
    </location>
</feature>
<dbReference type="STRING" id="5627.A0A1C7MMA2"/>